<dbReference type="EMBL" id="JTHE02000003">
    <property type="protein sequence ID" value="NEV67772.1"/>
    <property type="molecule type" value="Genomic_DNA"/>
</dbReference>
<protein>
    <submittedName>
        <fullName evidence="2">Phosphoribosyltransferase</fullName>
    </submittedName>
</protein>
<proteinExistence type="predicted"/>
<organism evidence="2">
    <name type="scientific">Lyngbya confervoides BDU141951</name>
    <dbReference type="NCBI Taxonomy" id="1574623"/>
    <lineage>
        <taxon>Bacteria</taxon>
        <taxon>Bacillati</taxon>
        <taxon>Cyanobacteriota</taxon>
        <taxon>Cyanophyceae</taxon>
        <taxon>Oscillatoriophycideae</taxon>
        <taxon>Oscillatoriales</taxon>
        <taxon>Microcoleaceae</taxon>
        <taxon>Lyngbya</taxon>
    </lineage>
</organism>
<dbReference type="Pfam" id="PF00156">
    <property type="entry name" value="Pribosyltran"/>
    <property type="match status" value="1"/>
</dbReference>
<name>A0A0C1Y652_9CYAN</name>
<evidence type="ECO:0000313" key="2">
    <source>
        <dbReference type="EMBL" id="NEV67772.1"/>
    </source>
</evidence>
<gene>
    <name evidence="2" type="ORF">QQ91_011655</name>
</gene>
<reference evidence="2" key="3">
    <citation type="submission" date="2020-02" db="EMBL/GenBank/DDBJ databases">
        <authorList>
            <person name="Sarangi A.N."/>
            <person name="Ghosh S."/>
            <person name="Mukherjee M."/>
            <person name="Tripathy S."/>
        </authorList>
    </citation>
    <scope>NUCLEOTIDE SEQUENCE</scope>
    <source>
        <strain evidence="2">BDU141951</strain>
    </source>
</reference>
<keyword evidence="2" id="KW-0808">Transferase</keyword>
<evidence type="ECO:0000259" key="1">
    <source>
        <dbReference type="Pfam" id="PF00156"/>
    </source>
</evidence>
<reference evidence="2" key="1">
    <citation type="submission" date="2014-11" db="EMBL/GenBank/DDBJ databases">
        <authorList>
            <person name="Malar M.C."/>
            <person name="Sen D."/>
            <person name="Tripathy S."/>
        </authorList>
    </citation>
    <scope>NUCLEOTIDE SEQUENCE</scope>
    <source>
        <strain evidence="2">BDU141951</strain>
    </source>
</reference>
<dbReference type="InterPro" id="IPR000836">
    <property type="entry name" value="PRTase_dom"/>
</dbReference>
<dbReference type="GO" id="GO:0016757">
    <property type="term" value="F:glycosyltransferase activity"/>
    <property type="evidence" value="ECO:0007669"/>
    <property type="project" value="UniProtKB-KW"/>
</dbReference>
<dbReference type="Gene3D" id="3.40.50.2020">
    <property type="match status" value="1"/>
</dbReference>
<keyword evidence="2" id="KW-0328">Glycosyltransferase</keyword>
<reference evidence="2" key="2">
    <citation type="journal article" date="2015" name="Genome Announc.">
        <title>Draft Genome Sequence of Filamentous Marine Cyanobacterium Lyngbya confervoides Strain BDU141951.</title>
        <authorList>
            <person name="Chandrababunaidu M.M."/>
            <person name="Sen D."/>
            <person name="Tripathy S."/>
        </authorList>
    </citation>
    <scope>NUCLEOTIDE SEQUENCE</scope>
    <source>
        <strain evidence="2">BDU141951</strain>
    </source>
</reference>
<dbReference type="InterPro" id="IPR029057">
    <property type="entry name" value="PRTase-like"/>
</dbReference>
<feature type="domain" description="Phosphoribosyltransferase" evidence="1">
    <location>
        <begin position="28"/>
        <end position="183"/>
    </location>
</feature>
<comment type="caution">
    <text evidence="2">The sequence shown here is derived from an EMBL/GenBank/DDBJ whole genome shotgun (WGS) entry which is preliminary data.</text>
</comment>
<accession>A0A0C1Y652</accession>
<dbReference type="CDD" id="cd06223">
    <property type="entry name" value="PRTases_typeI"/>
    <property type="match status" value="1"/>
</dbReference>
<dbReference type="AlphaFoldDB" id="A0A0C1Y652"/>
<dbReference type="SUPFAM" id="SSF53271">
    <property type="entry name" value="PRTase-like"/>
    <property type="match status" value="1"/>
</dbReference>
<dbReference type="Gene3D" id="3.30.1310.20">
    <property type="entry name" value="PRTase-like"/>
    <property type="match status" value="1"/>
</dbReference>
<sequence length="217" mass="23589">MDLSKLYDRTQTGQLLADQLAAQSFAMPGWVIALPRGGVPVGAEIARRLGWPLDIWLVRKLGVPNQPELAMGAIAAPNIQILSQDLIQRLKISSAQIQATVQAEQQELQRRDQCYRGGRSRPNIQGRPVIVVDDGVATGATFQAAIAAIKTFQPLSITAVAPVVAPSSWQTISAKVDASFCIIAPPSLGSISQWYEHFEAVDDATVSQYLEHYRDAE</sequence>